<name>A0ABD5F4Q9_ENTAV</name>
<protein>
    <submittedName>
        <fullName evidence="1">Uncharacterized protein</fullName>
    </submittedName>
</protein>
<evidence type="ECO:0000313" key="2">
    <source>
        <dbReference type="Proteomes" id="UP001264335"/>
    </source>
</evidence>
<accession>A0ABD5F4Q9</accession>
<dbReference type="AlphaFoldDB" id="A0ABD5F4Q9"/>
<proteinExistence type="predicted"/>
<organism evidence="1 2">
    <name type="scientific">Enterococcus avium</name>
    <name type="common">Streptococcus avium</name>
    <dbReference type="NCBI Taxonomy" id="33945"/>
    <lineage>
        <taxon>Bacteria</taxon>
        <taxon>Bacillati</taxon>
        <taxon>Bacillota</taxon>
        <taxon>Bacilli</taxon>
        <taxon>Lactobacillales</taxon>
        <taxon>Enterococcaceae</taxon>
        <taxon>Enterococcus</taxon>
    </lineage>
</organism>
<dbReference type="Proteomes" id="UP001264335">
    <property type="component" value="Unassembled WGS sequence"/>
</dbReference>
<gene>
    <name evidence="1" type="ORF">P7D79_04305</name>
</gene>
<dbReference type="RefSeq" id="WP_144319109.1">
    <property type="nucleotide sequence ID" value="NZ_JARPWI010000010.1"/>
</dbReference>
<dbReference type="EMBL" id="JARPWY010000007">
    <property type="protein sequence ID" value="MDT2513453.1"/>
    <property type="molecule type" value="Genomic_DNA"/>
</dbReference>
<reference evidence="1 2" key="1">
    <citation type="submission" date="2023-03" db="EMBL/GenBank/DDBJ databases">
        <authorList>
            <person name="Shen W."/>
            <person name="Cai J."/>
        </authorList>
    </citation>
    <scope>NUCLEOTIDE SEQUENCE [LARGE SCALE GENOMIC DNA]</scope>
    <source>
        <strain evidence="1 2">Y2</strain>
    </source>
</reference>
<sequence>MAKAKRMMETDEKTGVQRQYFPVTHISAVIGLEKIISGQSKVLSVNGKVGAVVITKEDLGLGNVITELPYANEFDDGIITAEMYQKILNSGAGDYVLPVAGIDKLGGVKLGDLLTIDETGTLSAIKQTDYNFTIEMKQKLDFLQNYSAGQNINIDEDGVISAVIEPGEEYNLPTASAEEKGGIRVGERLTIDDDGTLSADPQFNYTAGANISISNTGVISATGGGEGGGVSQEYVDEKASEAYQNAKAYADSKIPSMTFEKVGEV</sequence>
<evidence type="ECO:0000313" key="1">
    <source>
        <dbReference type="EMBL" id="MDT2513453.1"/>
    </source>
</evidence>
<comment type="caution">
    <text evidence="1">The sequence shown here is derived from an EMBL/GenBank/DDBJ whole genome shotgun (WGS) entry which is preliminary data.</text>
</comment>